<protein>
    <submittedName>
        <fullName evidence="5">Related to diaminopropionate ammonia-lyase</fullName>
    </submittedName>
</protein>
<evidence type="ECO:0000256" key="3">
    <source>
        <dbReference type="ARBA" id="ARBA00022801"/>
    </source>
</evidence>
<dbReference type="InterPro" id="IPR002933">
    <property type="entry name" value="Peptidase_M20"/>
</dbReference>
<comment type="similarity">
    <text evidence="1">Belongs to the peptidase M20A family.</text>
</comment>
<dbReference type="Gene3D" id="3.40.630.10">
    <property type="entry name" value="Zn peptidases"/>
    <property type="match status" value="2"/>
</dbReference>
<dbReference type="STRING" id="576137.A0A1L7XTZ1"/>
<accession>A0A1L7XTZ1</accession>
<dbReference type="InterPro" id="IPR050072">
    <property type="entry name" value="Peptidase_M20A"/>
</dbReference>
<dbReference type="InterPro" id="IPR011650">
    <property type="entry name" value="Peptidase_M20_dimer"/>
</dbReference>
<dbReference type="EMBL" id="FJOG01000055">
    <property type="protein sequence ID" value="CZR68465.1"/>
    <property type="molecule type" value="Genomic_DNA"/>
</dbReference>
<dbReference type="AlphaFoldDB" id="A0A1L7XTZ1"/>
<evidence type="ECO:0000313" key="5">
    <source>
        <dbReference type="EMBL" id="CZR68465.1"/>
    </source>
</evidence>
<evidence type="ECO:0000256" key="1">
    <source>
        <dbReference type="ARBA" id="ARBA00006247"/>
    </source>
</evidence>
<dbReference type="InterPro" id="IPR036264">
    <property type="entry name" value="Bact_exopeptidase_dim_dom"/>
</dbReference>
<feature type="domain" description="Peptidase M20 dimerisation" evidence="4">
    <location>
        <begin position="188"/>
        <end position="316"/>
    </location>
</feature>
<dbReference type="PANTHER" id="PTHR43808">
    <property type="entry name" value="ACETYLORNITHINE DEACETYLASE"/>
    <property type="match status" value="1"/>
</dbReference>
<dbReference type="GO" id="GO:0016829">
    <property type="term" value="F:lyase activity"/>
    <property type="evidence" value="ECO:0007669"/>
    <property type="project" value="UniProtKB-KW"/>
</dbReference>
<dbReference type="Gene3D" id="3.30.70.360">
    <property type="match status" value="1"/>
</dbReference>
<evidence type="ECO:0000256" key="2">
    <source>
        <dbReference type="ARBA" id="ARBA00022723"/>
    </source>
</evidence>
<dbReference type="SUPFAM" id="SSF55031">
    <property type="entry name" value="Bacterial exopeptidase dimerisation domain"/>
    <property type="match status" value="1"/>
</dbReference>
<dbReference type="GO" id="GO:0046872">
    <property type="term" value="F:metal ion binding"/>
    <property type="evidence" value="ECO:0007669"/>
    <property type="project" value="UniProtKB-KW"/>
</dbReference>
<keyword evidence="2" id="KW-0479">Metal-binding</keyword>
<dbReference type="GO" id="GO:0016787">
    <property type="term" value="F:hydrolase activity"/>
    <property type="evidence" value="ECO:0007669"/>
    <property type="project" value="UniProtKB-KW"/>
</dbReference>
<keyword evidence="5" id="KW-0456">Lyase</keyword>
<gene>
    <name evidence="5" type="ORF">PAC_18364</name>
</gene>
<dbReference type="Pfam" id="PF07687">
    <property type="entry name" value="M20_dimer"/>
    <property type="match status" value="1"/>
</dbReference>
<dbReference type="OrthoDB" id="10059875at2759"/>
<evidence type="ECO:0000259" key="4">
    <source>
        <dbReference type="Pfam" id="PF07687"/>
    </source>
</evidence>
<evidence type="ECO:0000313" key="6">
    <source>
        <dbReference type="Proteomes" id="UP000184330"/>
    </source>
</evidence>
<dbReference type="Pfam" id="PF01546">
    <property type="entry name" value="Peptidase_M20"/>
    <property type="match status" value="1"/>
</dbReference>
<organism evidence="5 6">
    <name type="scientific">Phialocephala subalpina</name>
    <dbReference type="NCBI Taxonomy" id="576137"/>
    <lineage>
        <taxon>Eukaryota</taxon>
        <taxon>Fungi</taxon>
        <taxon>Dikarya</taxon>
        <taxon>Ascomycota</taxon>
        <taxon>Pezizomycotina</taxon>
        <taxon>Leotiomycetes</taxon>
        <taxon>Helotiales</taxon>
        <taxon>Mollisiaceae</taxon>
        <taxon>Phialocephala</taxon>
        <taxon>Phialocephala fortinii species complex</taxon>
    </lineage>
</organism>
<sequence>MDAQQLLKIIEADAEAHVEFLQRFTQAPSPNPPGDTREAADVLVKYLQASDIEPELIAPRPSMPNVVSDFNCGSKDGPRLIMNGHIDVFPAGDRADWPRDPWSGEVVDGRLHGRGTVDMKAGTTASVIAYTYIHKYREHLTGSVALCAVSDEETGGKWGTKYLLEDPRWKGDCVIDGEPGGLGTIRFAEKGTLRLTFTVKTEGAHGSYLHRTKSATRIAAALINELSVIEKIVPNLDPALKEYMKRSDVRDAIDVAMGAGAADIVLVPTLNIGTIHGGLKVNMIPGDCVFEADIRMPVGLKAGQVMDVIHKLLKKFPEAAVDIQQAASNPANSCAHDHPMVEILARQAENFTGKKPLAIPSLGATDCKHYRYNSIPAYIYGVSPETMAARDESVSVEEFLTVVKTHALAAWEYLGGANGKTVAHCG</sequence>
<keyword evidence="3" id="KW-0378">Hydrolase</keyword>
<name>A0A1L7XTZ1_9HELO</name>
<dbReference type="PANTHER" id="PTHR43808:SF32">
    <property type="entry name" value="ARGE_DAPE-RELATED DEACYLASE"/>
    <property type="match status" value="1"/>
</dbReference>
<reference evidence="5 6" key="1">
    <citation type="submission" date="2016-03" db="EMBL/GenBank/DDBJ databases">
        <authorList>
            <person name="Ploux O."/>
        </authorList>
    </citation>
    <scope>NUCLEOTIDE SEQUENCE [LARGE SCALE GENOMIC DNA]</scope>
    <source>
        <strain evidence="5 6">UAMH 11012</strain>
    </source>
</reference>
<keyword evidence="6" id="KW-1185">Reference proteome</keyword>
<dbReference type="SUPFAM" id="SSF53187">
    <property type="entry name" value="Zn-dependent exopeptidases"/>
    <property type="match status" value="1"/>
</dbReference>
<proteinExistence type="inferred from homology"/>
<dbReference type="Proteomes" id="UP000184330">
    <property type="component" value="Unassembled WGS sequence"/>
</dbReference>